<sequence length="503" mass="54862">MPQDTTRANTCEISNSSVPDDAFDAKETQKKVVVQPTTHTSEQQHKTTEQYKKTHDMFIKLSPWRLFLRAAIPGSLSMLSSAIYEIADGIFVGQLLGGEAFAAINLAMPFVIMLFAFGDMVGVGSSVPISISLGEGKAHRANNIFTIGVLLILFGASIIGAAFWFAAPWLMSLMGAHGHLQSMAVDYLRMFALFAPFGTILFAVDNYLRICGKVKSSFALNAFTSTIGCILEFWFLYALNLGTLGAGLAFSIAISLGAIAALIPFMFNKMLLRFVRPQWSVAILKEIMFSGTPAFLNDVAGRITLIFLNVELLVQGGITAVTVYGCLGFATAFIFPLMYGICDSLQPAVGYNWGAHQYQRIKQLEKYIFSALCIICVALSLVMGIFPEFCVRIFMADATGDVLAMAPDAFRWYAVAYTLRWIPMGVQSLLTAVEKTKLAALLSLIIVTVAPLGALVLLKPLGLLGLWLNAPVSVGVCVFVSMWVLVGFRKELHLIETRNLPAH</sequence>
<evidence type="ECO:0000256" key="1">
    <source>
        <dbReference type="ARBA" id="ARBA00004651"/>
    </source>
</evidence>
<feature type="transmembrane region" description="Helical" evidence="6">
    <location>
        <begin position="66"/>
        <end position="87"/>
    </location>
</feature>
<organism evidence="7 8">
    <name type="scientific">Fannyhessea vaginae PB189-T1-4</name>
    <dbReference type="NCBI Taxonomy" id="866774"/>
    <lineage>
        <taxon>Bacteria</taxon>
        <taxon>Bacillati</taxon>
        <taxon>Actinomycetota</taxon>
        <taxon>Coriobacteriia</taxon>
        <taxon>Coriobacteriales</taxon>
        <taxon>Atopobiaceae</taxon>
        <taxon>Fannyhessea</taxon>
    </lineage>
</organism>
<evidence type="ECO:0000256" key="5">
    <source>
        <dbReference type="ARBA" id="ARBA00023136"/>
    </source>
</evidence>
<name>A0ABN0B021_9ACTN</name>
<dbReference type="RefSeq" id="WP_006304094.1">
    <property type="nucleotide sequence ID" value="NZ_AEDQ01000018.1"/>
</dbReference>
<dbReference type="EMBL" id="AEDQ01000018">
    <property type="protein sequence ID" value="EFL44083.1"/>
    <property type="molecule type" value="Genomic_DNA"/>
</dbReference>
<evidence type="ECO:0000256" key="6">
    <source>
        <dbReference type="SAM" id="Phobius"/>
    </source>
</evidence>
<dbReference type="InterPro" id="IPR002528">
    <property type="entry name" value="MATE_fam"/>
</dbReference>
<feature type="transmembrane region" description="Helical" evidence="6">
    <location>
        <begin position="464"/>
        <end position="488"/>
    </location>
</feature>
<evidence type="ECO:0000313" key="8">
    <source>
        <dbReference type="Proteomes" id="UP000004431"/>
    </source>
</evidence>
<dbReference type="Pfam" id="PF01554">
    <property type="entry name" value="MatE"/>
    <property type="match status" value="2"/>
</dbReference>
<keyword evidence="5 6" id="KW-0472">Membrane</keyword>
<dbReference type="Proteomes" id="UP000004431">
    <property type="component" value="Unassembled WGS sequence"/>
</dbReference>
<feature type="transmembrane region" description="Helical" evidence="6">
    <location>
        <begin position="438"/>
        <end position="458"/>
    </location>
</feature>
<evidence type="ECO:0000256" key="2">
    <source>
        <dbReference type="ARBA" id="ARBA00022475"/>
    </source>
</evidence>
<feature type="transmembrane region" description="Helical" evidence="6">
    <location>
        <begin position="220"/>
        <end position="239"/>
    </location>
</feature>
<reference evidence="7 8" key="1">
    <citation type="submission" date="2010-08" db="EMBL/GenBank/DDBJ databases">
        <authorList>
            <person name="Durkin A.S."/>
            <person name="Madupu R."/>
            <person name="Torralba M."/>
            <person name="Gillis M."/>
            <person name="Methe B."/>
            <person name="Sutton G."/>
            <person name="Nelson K.E."/>
        </authorList>
    </citation>
    <scope>NUCLEOTIDE SEQUENCE [LARGE SCALE GENOMIC DNA]</scope>
    <source>
        <strain evidence="7 8">PB189-T1-4</strain>
    </source>
</reference>
<evidence type="ECO:0000256" key="4">
    <source>
        <dbReference type="ARBA" id="ARBA00022989"/>
    </source>
</evidence>
<feature type="transmembrane region" description="Helical" evidence="6">
    <location>
        <begin position="367"/>
        <end position="389"/>
    </location>
</feature>
<keyword evidence="2" id="KW-1003">Cell membrane</keyword>
<feature type="transmembrane region" description="Helical" evidence="6">
    <location>
        <begin position="143"/>
        <end position="167"/>
    </location>
</feature>
<feature type="transmembrane region" description="Helical" evidence="6">
    <location>
        <begin position="245"/>
        <end position="267"/>
    </location>
</feature>
<feature type="transmembrane region" description="Helical" evidence="6">
    <location>
        <begin position="107"/>
        <end position="131"/>
    </location>
</feature>
<dbReference type="PANTHER" id="PTHR43823">
    <property type="entry name" value="SPORULATION PROTEIN YKVU"/>
    <property type="match status" value="1"/>
</dbReference>
<evidence type="ECO:0000313" key="7">
    <source>
        <dbReference type="EMBL" id="EFL44083.1"/>
    </source>
</evidence>
<dbReference type="InterPro" id="IPR051327">
    <property type="entry name" value="MATE_MepA_subfamily"/>
</dbReference>
<keyword evidence="4 6" id="KW-1133">Transmembrane helix</keyword>
<proteinExistence type="predicted"/>
<accession>A0ABN0B021</accession>
<keyword evidence="3 6" id="KW-0812">Transmembrane</keyword>
<comment type="caution">
    <text evidence="7">The sequence shown here is derived from an EMBL/GenBank/DDBJ whole genome shotgun (WGS) entry which is preliminary data.</text>
</comment>
<dbReference type="PANTHER" id="PTHR43823:SF3">
    <property type="entry name" value="MULTIDRUG EXPORT PROTEIN MEPA"/>
    <property type="match status" value="1"/>
</dbReference>
<feature type="transmembrane region" description="Helical" evidence="6">
    <location>
        <begin position="316"/>
        <end position="339"/>
    </location>
</feature>
<comment type="subcellular location">
    <subcellularLocation>
        <location evidence="1">Cell membrane</location>
        <topology evidence="1">Multi-pass membrane protein</topology>
    </subcellularLocation>
</comment>
<keyword evidence="8" id="KW-1185">Reference proteome</keyword>
<gene>
    <name evidence="7" type="ORF">HMPREF9248_0250</name>
</gene>
<feature type="transmembrane region" description="Helical" evidence="6">
    <location>
        <begin position="187"/>
        <end position="208"/>
    </location>
</feature>
<evidence type="ECO:0000256" key="3">
    <source>
        <dbReference type="ARBA" id="ARBA00022692"/>
    </source>
</evidence>
<feature type="transmembrane region" description="Helical" evidence="6">
    <location>
        <begin position="409"/>
        <end position="426"/>
    </location>
</feature>
<protein>
    <submittedName>
        <fullName evidence="7">ATP synthase F0, A subunit</fullName>
    </submittedName>
</protein>